<feature type="transmembrane region" description="Helical" evidence="5">
    <location>
        <begin position="101"/>
        <end position="120"/>
    </location>
</feature>
<comment type="subcellular location">
    <subcellularLocation>
        <location evidence="1">Membrane</location>
    </subcellularLocation>
</comment>
<dbReference type="Pfam" id="PF00001">
    <property type="entry name" value="7tm_1"/>
    <property type="match status" value="1"/>
</dbReference>
<evidence type="ECO:0000256" key="3">
    <source>
        <dbReference type="ARBA" id="ARBA00022989"/>
    </source>
</evidence>
<dbReference type="InterPro" id="IPR017452">
    <property type="entry name" value="GPCR_Rhodpsn_7TM"/>
</dbReference>
<feature type="transmembrane region" description="Helical" evidence="5">
    <location>
        <begin position="64"/>
        <end position="89"/>
    </location>
</feature>
<organism evidence="7 8">
    <name type="scientific">Paralvinella palmiformis</name>
    <dbReference type="NCBI Taxonomy" id="53620"/>
    <lineage>
        <taxon>Eukaryota</taxon>
        <taxon>Metazoa</taxon>
        <taxon>Spiralia</taxon>
        <taxon>Lophotrochozoa</taxon>
        <taxon>Annelida</taxon>
        <taxon>Polychaeta</taxon>
        <taxon>Sedentaria</taxon>
        <taxon>Canalipalpata</taxon>
        <taxon>Terebellida</taxon>
        <taxon>Terebelliformia</taxon>
        <taxon>Alvinellidae</taxon>
        <taxon>Paralvinella</taxon>
    </lineage>
</organism>
<evidence type="ECO:0000256" key="2">
    <source>
        <dbReference type="ARBA" id="ARBA00022692"/>
    </source>
</evidence>
<feature type="transmembrane region" description="Helical" evidence="5">
    <location>
        <begin position="363"/>
        <end position="383"/>
    </location>
</feature>
<evidence type="ECO:0000313" key="7">
    <source>
        <dbReference type="EMBL" id="KAK2160191.1"/>
    </source>
</evidence>
<gene>
    <name evidence="7" type="ORF">LSH36_138g05004</name>
</gene>
<dbReference type="PROSITE" id="PS50262">
    <property type="entry name" value="G_PROTEIN_RECEP_F1_2"/>
    <property type="match status" value="1"/>
</dbReference>
<evidence type="ECO:0000256" key="4">
    <source>
        <dbReference type="ARBA" id="ARBA00023136"/>
    </source>
</evidence>
<dbReference type="SUPFAM" id="SSF81321">
    <property type="entry name" value="Family A G protein-coupled receptor-like"/>
    <property type="match status" value="1"/>
</dbReference>
<comment type="caution">
    <text evidence="7">The sequence shown here is derived from an EMBL/GenBank/DDBJ whole genome shotgun (WGS) entry which is preliminary data.</text>
</comment>
<name>A0AAD9JWL8_9ANNE</name>
<dbReference type="EMBL" id="JAODUP010000138">
    <property type="protein sequence ID" value="KAK2160191.1"/>
    <property type="molecule type" value="Genomic_DNA"/>
</dbReference>
<dbReference type="AlphaFoldDB" id="A0AAD9JWL8"/>
<dbReference type="GO" id="GO:0004930">
    <property type="term" value="F:G protein-coupled receptor activity"/>
    <property type="evidence" value="ECO:0007669"/>
    <property type="project" value="InterPro"/>
</dbReference>
<evidence type="ECO:0000256" key="1">
    <source>
        <dbReference type="ARBA" id="ARBA00004370"/>
    </source>
</evidence>
<dbReference type="InterPro" id="IPR000276">
    <property type="entry name" value="GPCR_Rhodpsn"/>
</dbReference>
<evidence type="ECO:0000256" key="5">
    <source>
        <dbReference type="SAM" id="Phobius"/>
    </source>
</evidence>
<dbReference type="Proteomes" id="UP001208570">
    <property type="component" value="Unassembled WGS sequence"/>
</dbReference>
<protein>
    <recommendedName>
        <fullName evidence="6">G-protein coupled receptors family 1 profile domain-containing protein</fullName>
    </recommendedName>
</protein>
<keyword evidence="4 5" id="KW-0472">Membrane</keyword>
<feature type="transmembrane region" description="Helical" evidence="5">
    <location>
        <begin position="151"/>
        <end position="173"/>
    </location>
</feature>
<sequence length="430" mass="49027">MDMPCDMLYYLNSIFGQKNNNNSVWKTAILEAEGCADFNSTSPPHSYDTVQTDEHGTASPQYGVLIYAFVTPIIVFVGVLGNVVSLRVFFSRNLRKLSASVYLAAISVSDLMVLLIYVSLDWLRKGLPHYPGGHSLGWIINSPGICETFLYFSYLFRFVSVWLIVVFTVERYIAACRPLQRRVICTKSFGRRAIMVVILLGGLISLYKPIISGIYSTTKPDDVVDYRNNNNNNNNNNVTVGLLDVVDFTTNVCRSEPGYENINFSMELMFGLSITAVPFVVIAFFNALILRTLMQRDVNIKRWKLCFKESRIRWEFTVTLLVVSTAFICLNLPYFITWCQRNLLSTSGSTEDGLKSISTRDQFYITLTIYYVNYCINFFLYCLTGTYYRRELRLIFCCGPERRGYQTRGSVASFSGQPTALTNLKEMSRM</sequence>
<proteinExistence type="predicted"/>
<evidence type="ECO:0000313" key="8">
    <source>
        <dbReference type="Proteomes" id="UP001208570"/>
    </source>
</evidence>
<dbReference type="Gene3D" id="1.20.1070.10">
    <property type="entry name" value="Rhodopsin 7-helix transmembrane proteins"/>
    <property type="match status" value="1"/>
</dbReference>
<dbReference type="GO" id="GO:0016020">
    <property type="term" value="C:membrane"/>
    <property type="evidence" value="ECO:0007669"/>
    <property type="project" value="UniProtKB-SubCell"/>
</dbReference>
<feature type="transmembrane region" description="Helical" evidence="5">
    <location>
        <begin position="268"/>
        <end position="293"/>
    </location>
</feature>
<reference evidence="7" key="1">
    <citation type="journal article" date="2023" name="Mol. Biol. Evol.">
        <title>Third-Generation Sequencing Reveals the Adaptive Role of the Epigenome in Three Deep-Sea Polychaetes.</title>
        <authorList>
            <person name="Perez M."/>
            <person name="Aroh O."/>
            <person name="Sun Y."/>
            <person name="Lan Y."/>
            <person name="Juniper S.K."/>
            <person name="Young C.R."/>
            <person name="Angers B."/>
            <person name="Qian P.Y."/>
        </authorList>
    </citation>
    <scope>NUCLEOTIDE SEQUENCE</scope>
    <source>
        <strain evidence="7">P08H-3</strain>
    </source>
</reference>
<dbReference type="PRINTS" id="PR00237">
    <property type="entry name" value="GPCRRHODOPSN"/>
</dbReference>
<dbReference type="InterPro" id="IPR052954">
    <property type="entry name" value="GPCR-Ligand_Int"/>
</dbReference>
<dbReference type="CDD" id="cd14978">
    <property type="entry name" value="7tmA_FMRFamide_R-like"/>
    <property type="match status" value="1"/>
</dbReference>
<feature type="domain" description="G-protein coupled receptors family 1 profile" evidence="6">
    <location>
        <begin position="81"/>
        <end position="381"/>
    </location>
</feature>
<keyword evidence="8" id="KW-1185">Reference proteome</keyword>
<keyword evidence="2 5" id="KW-0812">Transmembrane</keyword>
<accession>A0AAD9JWL8</accession>
<evidence type="ECO:0000259" key="6">
    <source>
        <dbReference type="PROSITE" id="PS50262"/>
    </source>
</evidence>
<feature type="transmembrane region" description="Helical" evidence="5">
    <location>
        <begin position="314"/>
        <end position="336"/>
    </location>
</feature>
<keyword evidence="3 5" id="KW-1133">Transmembrane helix</keyword>
<feature type="transmembrane region" description="Helical" evidence="5">
    <location>
        <begin position="193"/>
        <end position="215"/>
    </location>
</feature>
<dbReference type="PANTHER" id="PTHR46641:SF25">
    <property type="entry name" value="CNMAMIDE RECEPTOR-RELATED"/>
    <property type="match status" value="1"/>
</dbReference>
<dbReference type="PANTHER" id="PTHR46641">
    <property type="entry name" value="FMRFAMIDE RECEPTOR-RELATED"/>
    <property type="match status" value="1"/>
</dbReference>